<evidence type="ECO:0000313" key="2">
    <source>
        <dbReference type="Proteomes" id="UP000245464"/>
    </source>
</evidence>
<organism evidence="1 2">
    <name type="scientific">Pyrenophora tritici-repentis</name>
    <dbReference type="NCBI Taxonomy" id="45151"/>
    <lineage>
        <taxon>Eukaryota</taxon>
        <taxon>Fungi</taxon>
        <taxon>Dikarya</taxon>
        <taxon>Ascomycota</taxon>
        <taxon>Pezizomycotina</taxon>
        <taxon>Dothideomycetes</taxon>
        <taxon>Pleosporomycetidae</taxon>
        <taxon>Pleosporales</taxon>
        <taxon>Pleosporineae</taxon>
        <taxon>Pleosporaceae</taxon>
        <taxon>Pyrenophora</taxon>
    </lineage>
</organism>
<evidence type="ECO:0000313" key="1">
    <source>
        <dbReference type="EMBL" id="KAF7564359.1"/>
    </source>
</evidence>
<gene>
    <name evidence="1" type="ORF">PtrM4_152230</name>
</gene>
<reference evidence="1 2" key="1">
    <citation type="journal article" date="2018" name="BMC Genomics">
        <title>Comparative genomics of the wheat fungal pathogen Pyrenophora tritici-repentis reveals chromosomal variations and genome plasticity.</title>
        <authorList>
            <person name="Moolhuijzen P."/>
            <person name="See P.T."/>
            <person name="Hane J.K."/>
            <person name="Shi G."/>
            <person name="Liu Z."/>
            <person name="Oliver R.P."/>
            <person name="Moffat C.S."/>
        </authorList>
    </citation>
    <scope>NUCLEOTIDE SEQUENCE [LARGE SCALE GENOMIC DNA]</scope>
    <source>
        <strain evidence="1">M4</strain>
    </source>
</reference>
<protein>
    <submittedName>
        <fullName evidence="1">Uncharacterized protein</fullName>
    </submittedName>
</protein>
<dbReference type="KEGG" id="ptrr:6350386"/>
<dbReference type="AlphaFoldDB" id="A0A834RIV9"/>
<name>A0A834RIV9_9PLEO</name>
<dbReference type="RefSeq" id="XP_065958806.1">
    <property type="nucleotide sequence ID" value="XM_066110166.1"/>
</dbReference>
<dbReference type="GeneID" id="6350386"/>
<accession>A0A834RIV9</accession>
<comment type="caution">
    <text evidence="1">The sequence shown here is derived from an EMBL/GenBank/DDBJ whole genome shotgun (WGS) entry which is preliminary data.</text>
</comment>
<dbReference type="Proteomes" id="UP000245464">
    <property type="component" value="Unassembled WGS sequence"/>
</dbReference>
<proteinExistence type="predicted"/>
<dbReference type="EMBL" id="NQIK02000013">
    <property type="protein sequence ID" value="KAF7564359.1"/>
    <property type="molecule type" value="Genomic_DNA"/>
</dbReference>
<sequence>MSSVFVNSTMGSSPPDYLQLRSLAEKLRPSISLAKKQFWIAIQCHKPQTDNDSTKINFLWIRAKSKATIRKVHKAYKSVYSGNTILLLGETAPEPAKCIRELDNFRDRMIVLIAIPTEGGDDSTVDDSTLLLHHSFSRCTEFKSIENGARNQGAFCRTMVPLNVKDDWPATNFTNTYVATAQPCSKGTLEQGTFEDIAMETLQIQSR</sequence>